<evidence type="ECO:0000313" key="8">
    <source>
        <dbReference type="Proteomes" id="UP000183567"/>
    </source>
</evidence>
<evidence type="ECO:0000256" key="1">
    <source>
        <dbReference type="ARBA" id="ARBA00004240"/>
    </source>
</evidence>
<keyword evidence="8" id="KW-1185">Reference proteome</keyword>
<evidence type="ECO:0000313" key="7">
    <source>
        <dbReference type="EMBL" id="OJA16133.1"/>
    </source>
</evidence>
<evidence type="ECO:0000256" key="3">
    <source>
        <dbReference type="ARBA" id="ARBA00022824"/>
    </source>
</evidence>
<protein>
    <recommendedName>
        <fullName evidence="6">Sec39 domain-containing protein</fullName>
    </recommendedName>
</protein>
<dbReference type="GO" id="GO:0000149">
    <property type="term" value="F:SNARE binding"/>
    <property type="evidence" value="ECO:0007669"/>
    <property type="project" value="TreeGrafter"/>
</dbReference>
<dbReference type="Proteomes" id="UP000183567">
    <property type="component" value="Unassembled WGS sequence"/>
</dbReference>
<feature type="compositionally biased region" description="Acidic residues" evidence="5">
    <location>
        <begin position="139"/>
        <end position="153"/>
    </location>
</feature>
<name>A0A1J8Q524_9AGAM</name>
<evidence type="ECO:0000259" key="6">
    <source>
        <dbReference type="Pfam" id="PF08314"/>
    </source>
</evidence>
<proteinExistence type="predicted"/>
<dbReference type="Pfam" id="PF08314">
    <property type="entry name" value="Sec39"/>
    <property type="match status" value="1"/>
</dbReference>
<accession>A0A1J8Q524</accession>
<keyword evidence="3" id="KW-0256">Endoplasmic reticulum</keyword>
<dbReference type="GO" id="GO:0006890">
    <property type="term" value="P:retrograde vesicle-mediated transport, Golgi to endoplasmic reticulum"/>
    <property type="evidence" value="ECO:0007669"/>
    <property type="project" value="InterPro"/>
</dbReference>
<keyword evidence="2" id="KW-0813">Transport</keyword>
<dbReference type="PANTHER" id="PTHR15922:SF2">
    <property type="entry name" value="NBAS SUBUNIT OF NRZ TETHERING COMPLEX"/>
    <property type="match status" value="1"/>
</dbReference>
<dbReference type="PANTHER" id="PTHR15922">
    <property type="entry name" value="NEUROBLASTOMA-AMPLIFIED SEQUENCE"/>
    <property type="match status" value="1"/>
</dbReference>
<evidence type="ECO:0000256" key="2">
    <source>
        <dbReference type="ARBA" id="ARBA00022448"/>
    </source>
</evidence>
<sequence length="1007" mass="112258">MAFAESSYTRWETLKDEQVTLSDIEHFLTPANDDLWVAAACVDRFVSDELVQRSLIELGIKRTSPAVERCKEVLLLPSKAPGSSDAVNVPKELLSVHFNDTSEDAQLCQIRTTLLERLDRLSSFAEIRKELLAKKRDEEVEQPIDEEWEDDPWEGERETSTHTHDAASPVQPPIPLEDFMVEDILDIACFFASQEYFDALRTLLTYHSSSLWPSRLTILKSIPYHSNPSDYRDFLPAYDTTTDQELANPSRKWRMVEDWVESPDVQAALSQTKLPAVFEALHSTSADIFPQGSQLLSAQQLTSWYQKRVDQIISSTGMLDTALSLVQHGGSLGIPGLDELGEDLSLMTRLVYDVTQGQNASNAQDDEDWTLARWRRMEPSQVVGAYLAHSTADTIAKDISRLVMPYLFVLESRSERAGRPDPDLPNRLLHNYVLDAPLDIVAAIFEASKPTFPPAQRLIKDDKDIARLALTCLYGSNSLTEWMTMSRIFECLPAWDIGAGTEDDADEADATILSLGQFVTPSTAHPQCGPADLLLFFKPLPVASLSRALDILDVHLESGEIFARWNVPAPLRWFLQSAGNVTEQRAWANRMARRTGAAADKLGDSEDWEWLLDDMLKLCGTNESGLRSAFGLLTEEEVSSIFFSGILSSGRFDVARDLLYSKHGKLSLNPSKIEDLCLAASREFYDNASSANYKVGDMKLAYDCLGVPAPSDRLTKERDFIEATSRLSSFNIMSRPGIPISPIEIRLTKDRLSLISHVLSSNADAYKHAQVILDLLHKLGLRDDVVAEVKTLAMISDAALQAEDFTRAFDTNQRMIDAVFKLRSATSSGAEDPRLQEASEVCWLACFQLGRHPEFPDVEQKLTLLGRALELCPADKLNDILTPWRRVEQESLEARKERLANHSARPKRAVTKPVSSLQSRLNNLHASASPLINAEDAAALAGRAFNRVASNFPFRVGGRDRSESRGGQVRSRSREVHRGLDGEDVSIQASRVLQRGIGWLLGADDES</sequence>
<feature type="region of interest" description="Disordered" evidence="5">
    <location>
        <begin position="956"/>
        <end position="977"/>
    </location>
</feature>
<feature type="region of interest" description="Disordered" evidence="5">
    <location>
        <begin position="139"/>
        <end position="173"/>
    </location>
</feature>
<organism evidence="7 8">
    <name type="scientific">Rhizopogon vesiculosus</name>
    <dbReference type="NCBI Taxonomy" id="180088"/>
    <lineage>
        <taxon>Eukaryota</taxon>
        <taxon>Fungi</taxon>
        <taxon>Dikarya</taxon>
        <taxon>Basidiomycota</taxon>
        <taxon>Agaricomycotina</taxon>
        <taxon>Agaricomycetes</taxon>
        <taxon>Agaricomycetidae</taxon>
        <taxon>Boletales</taxon>
        <taxon>Suillineae</taxon>
        <taxon>Rhizopogonaceae</taxon>
        <taxon>Rhizopogon</taxon>
    </lineage>
</organism>
<dbReference type="InterPro" id="IPR013244">
    <property type="entry name" value="Sec39_domain"/>
</dbReference>
<evidence type="ECO:0000256" key="5">
    <source>
        <dbReference type="SAM" id="MobiDB-lite"/>
    </source>
</evidence>
<comment type="caution">
    <text evidence="7">The sequence shown here is derived from an EMBL/GenBank/DDBJ whole genome shotgun (WGS) entry which is preliminary data.</text>
</comment>
<comment type="subcellular location">
    <subcellularLocation>
        <location evidence="1">Endoplasmic reticulum</location>
    </subcellularLocation>
</comment>
<keyword evidence="4" id="KW-0653">Protein transport</keyword>
<feature type="domain" description="Sec39" evidence="6">
    <location>
        <begin position="187"/>
        <end position="897"/>
    </location>
</feature>
<dbReference type="AlphaFoldDB" id="A0A1J8Q524"/>
<gene>
    <name evidence="7" type="ORF">AZE42_00086</name>
</gene>
<dbReference type="OrthoDB" id="27490at2759"/>
<dbReference type="GO" id="GO:0070939">
    <property type="term" value="C:Dsl1/NZR complex"/>
    <property type="evidence" value="ECO:0007669"/>
    <property type="project" value="TreeGrafter"/>
</dbReference>
<reference evidence="7 8" key="1">
    <citation type="submission" date="2016-03" db="EMBL/GenBank/DDBJ databases">
        <title>Comparative genomics of the ectomycorrhizal sister species Rhizopogon vinicolor and Rhizopogon vesiculosus (Basidiomycota: Boletales) reveals a divergence of the mating type B locus.</title>
        <authorList>
            <person name="Mujic A.B."/>
            <person name="Kuo A."/>
            <person name="Tritt A."/>
            <person name="Lipzen A."/>
            <person name="Chen C."/>
            <person name="Johnson J."/>
            <person name="Sharma A."/>
            <person name="Barry K."/>
            <person name="Grigoriev I.V."/>
            <person name="Spatafora J.W."/>
        </authorList>
    </citation>
    <scope>NUCLEOTIDE SEQUENCE [LARGE SCALE GENOMIC DNA]</scope>
    <source>
        <strain evidence="7 8">AM-OR11-056</strain>
    </source>
</reference>
<dbReference type="GO" id="GO:0015031">
    <property type="term" value="P:protein transport"/>
    <property type="evidence" value="ECO:0007669"/>
    <property type="project" value="UniProtKB-KW"/>
</dbReference>
<dbReference type="EMBL" id="LVVM01002679">
    <property type="protein sequence ID" value="OJA16133.1"/>
    <property type="molecule type" value="Genomic_DNA"/>
</dbReference>
<evidence type="ECO:0000256" key="4">
    <source>
        <dbReference type="ARBA" id="ARBA00022927"/>
    </source>
</evidence>
<feature type="compositionally biased region" description="Basic and acidic residues" evidence="5">
    <location>
        <begin position="154"/>
        <end position="165"/>
    </location>
</feature>
<dbReference type="STRING" id="180088.A0A1J8Q524"/>